<proteinExistence type="predicted"/>
<feature type="compositionally biased region" description="Basic and acidic residues" evidence="1">
    <location>
        <begin position="317"/>
        <end position="328"/>
    </location>
</feature>
<evidence type="ECO:0000256" key="1">
    <source>
        <dbReference type="SAM" id="MobiDB-lite"/>
    </source>
</evidence>
<protein>
    <submittedName>
        <fullName evidence="2">Uncharacterized protein</fullName>
    </submittedName>
</protein>
<feature type="region of interest" description="Disordered" evidence="1">
    <location>
        <begin position="237"/>
        <end position="288"/>
    </location>
</feature>
<feature type="compositionally biased region" description="Basic and acidic residues" evidence="1">
    <location>
        <begin position="335"/>
        <end position="373"/>
    </location>
</feature>
<dbReference type="EMBL" id="MU007125">
    <property type="protein sequence ID" value="KAF2418733.1"/>
    <property type="molecule type" value="Genomic_DNA"/>
</dbReference>
<feature type="compositionally biased region" description="Basic and acidic residues" evidence="1">
    <location>
        <begin position="72"/>
        <end position="100"/>
    </location>
</feature>
<evidence type="ECO:0000313" key="3">
    <source>
        <dbReference type="Proteomes" id="UP000800235"/>
    </source>
</evidence>
<feature type="region of interest" description="Disordered" evidence="1">
    <location>
        <begin position="317"/>
        <end position="373"/>
    </location>
</feature>
<feature type="region of interest" description="Disordered" evidence="1">
    <location>
        <begin position="20"/>
        <end position="100"/>
    </location>
</feature>
<sequence>MPRHMPGDWEEDEWHERDYHRTSGGYNHVRPYPRTSGDNLLSPEVIGSSMRRSRSHGQSPAPNVYVYTSQRNDVDRSPSPDPRGRRDTRTTEVLDRLDDIDRDIRRGASRSRAPEYRDTSPYYREMQLQLAREREDRIREEERLRDRLSDIDRNRGPEKGRDNDLLLAAERRLARLEDERYRELDQRNQHERDDELYKKKAELKRLKDRIAREEEESRLADRDKAWKAKLELEKLKDEEKRAKAELKAKEQRERILDERDKQEKEAKAERNRIKAEIERKEHEDEEERKDLLMKFQAEEAAKKQKQADLLMKFQAEEAAKKKKQDDAAKQAVAEYEQKRKDEKAKDEALREKFRLEDEARKRKEKEEEEEWKMKIAKKEQAEKDAKKKKEKELEEEMHKKLAVFGFQENQIEAVLKPKKAQNLPMGMTPHNPLHPPPHHHRPALDWRGETPTYIKVHKTHIDIETLKYFGLPWEYDTGDSNYIVILQEMDTTETELLFEHTRKLRRGGSQLLIEERGRKNEYAFVRRHRKPSVSPIRVTRERSKSRVRTFGLF</sequence>
<accession>A0A9P4TT64</accession>
<dbReference type="OrthoDB" id="6133115at2759"/>
<organism evidence="2 3">
    <name type="scientific">Tothia fuscella</name>
    <dbReference type="NCBI Taxonomy" id="1048955"/>
    <lineage>
        <taxon>Eukaryota</taxon>
        <taxon>Fungi</taxon>
        <taxon>Dikarya</taxon>
        <taxon>Ascomycota</taxon>
        <taxon>Pezizomycotina</taxon>
        <taxon>Dothideomycetes</taxon>
        <taxon>Pleosporomycetidae</taxon>
        <taxon>Venturiales</taxon>
        <taxon>Cylindrosympodiaceae</taxon>
        <taxon>Tothia</taxon>
    </lineage>
</organism>
<dbReference type="Proteomes" id="UP000800235">
    <property type="component" value="Unassembled WGS sequence"/>
</dbReference>
<gene>
    <name evidence="2" type="ORF">EJ08DRAFT_621542</name>
</gene>
<feature type="compositionally biased region" description="Polar residues" evidence="1">
    <location>
        <begin position="56"/>
        <end position="71"/>
    </location>
</feature>
<comment type="caution">
    <text evidence="2">The sequence shown here is derived from an EMBL/GenBank/DDBJ whole genome shotgun (WGS) entry which is preliminary data.</text>
</comment>
<evidence type="ECO:0000313" key="2">
    <source>
        <dbReference type="EMBL" id="KAF2418733.1"/>
    </source>
</evidence>
<dbReference type="AlphaFoldDB" id="A0A9P4TT64"/>
<name>A0A9P4TT64_9PEZI</name>
<keyword evidence="3" id="KW-1185">Reference proteome</keyword>
<reference evidence="2" key="1">
    <citation type="journal article" date="2020" name="Stud. Mycol.">
        <title>101 Dothideomycetes genomes: a test case for predicting lifestyles and emergence of pathogens.</title>
        <authorList>
            <person name="Haridas S."/>
            <person name="Albert R."/>
            <person name="Binder M."/>
            <person name="Bloem J."/>
            <person name="Labutti K."/>
            <person name="Salamov A."/>
            <person name="Andreopoulos B."/>
            <person name="Baker S."/>
            <person name="Barry K."/>
            <person name="Bills G."/>
            <person name="Bluhm B."/>
            <person name="Cannon C."/>
            <person name="Castanera R."/>
            <person name="Culley D."/>
            <person name="Daum C."/>
            <person name="Ezra D."/>
            <person name="Gonzalez J."/>
            <person name="Henrissat B."/>
            <person name="Kuo A."/>
            <person name="Liang C."/>
            <person name="Lipzen A."/>
            <person name="Lutzoni F."/>
            <person name="Magnuson J."/>
            <person name="Mondo S."/>
            <person name="Nolan M."/>
            <person name="Ohm R."/>
            <person name="Pangilinan J."/>
            <person name="Park H.-J."/>
            <person name="Ramirez L."/>
            <person name="Alfaro M."/>
            <person name="Sun H."/>
            <person name="Tritt A."/>
            <person name="Yoshinaga Y."/>
            <person name="Zwiers L.-H."/>
            <person name="Turgeon B."/>
            <person name="Goodwin S."/>
            <person name="Spatafora J."/>
            <person name="Crous P."/>
            <person name="Grigoriev I."/>
        </authorList>
    </citation>
    <scope>NUCLEOTIDE SEQUENCE</scope>
    <source>
        <strain evidence="2">CBS 130266</strain>
    </source>
</reference>